<accession>A0A0D1BXH6</accession>
<gene>
    <name evidence="2" type="ORF">UMAG_11183</name>
</gene>
<evidence type="ECO:0000256" key="1">
    <source>
        <dbReference type="SAM" id="SignalP"/>
    </source>
</evidence>
<dbReference type="AlphaFoldDB" id="A0A0D1BXH6"/>
<dbReference type="GeneID" id="23567096"/>
<dbReference type="KEGG" id="uma:UMAG_11183"/>
<protein>
    <recommendedName>
        <fullName evidence="4">Extracellular membrane protein CFEM domain-containing protein</fullName>
    </recommendedName>
</protein>
<proteinExistence type="predicted"/>
<evidence type="ECO:0000313" key="2">
    <source>
        <dbReference type="EMBL" id="KIS66627.1"/>
    </source>
</evidence>
<name>A0A0D1BXH6_MYCMD</name>
<dbReference type="RefSeq" id="XP_011391950.1">
    <property type="nucleotide sequence ID" value="XM_011393648.1"/>
</dbReference>
<dbReference type="InParanoid" id="A0A0D1BXH6"/>
<reference evidence="2 3" key="1">
    <citation type="journal article" date="2006" name="Nature">
        <title>Insights from the genome of the biotrophic fungal plant pathogen Ustilago maydis.</title>
        <authorList>
            <person name="Kamper J."/>
            <person name="Kahmann R."/>
            <person name="Bolker M."/>
            <person name="Ma L.J."/>
            <person name="Brefort T."/>
            <person name="Saville B.J."/>
            <person name="Banuett F."/>
            <person name="Kronstad J.W."/>
            <person name="Gold S.E."/>
            <person name="Muller O."/>
            <person name="Perlin M.H."/>
            <person name="Wosten H.A."/>
            <person name="de Vries R."/>
            <person name="Ruiz-Herrera J."/>
            <person name="Reynaga-Pena C.G."/>
            <person name="Snetselaar K."/>
            <person name="McCann M."/>
            <person name="Perez-Martin J."/>
            <person name="Feldbrugge M."/>
            <person name="Basse C.W."/>
            <person name="Steinberg G."/>
            <person name="Ibeas J.I."/>
            <person name="Holloman W."/>
            <person name="Guzman P."/>
            <person name="Farman M."/>
            <person name="Stajich J.E."/>
            <person name="Sentandreu R."/>
            <person name="Gonzalez-Prieto J.M."/>
            <person name="Kennell J.C."/>
            <person name="Molina L."/>
            <person name="Schirawski J."/>
            <person name="Mendoza-Mendoza A."/>
            <person name="Greilinger D."/>
            <person name="Munch K."/>
            <person name="Rossel N."/>
            <person name="Scherer M."/>
            <person name="Vranes M."/>
            <person name="Ladendorf O."/>
            <person name="Vincon V."/>
            <person name="Fuchs U."/>
            <person name="Sandrock B."/>
            <person name="Meng S."/>
            <person name="Ho E.C."/>
            <person name="Cahill M.J."/>
            <person name="Boyce K.J."/>
            <person name="Klose J."/>
            <person name="Klosterman S.J."/>
            <person name="Deelstra H.J."/>
            <person name="Ortiz-Castellanos L."/>
            <person name="Li W."/>
            <person name="Sanchez-Alonso P."/>
            <person name="Schreier P.H."/>
            <person name="Hauser-Hahn I."/>
            <person name="Vaupel M."/>
            <person name="Koopmann E."/>
            <person name="Friedrich G."/>
            <person name="Voss H."/>
            <person name="Schluter T."/>
            <person name="Margolis J."/>
            <person name="Platt D."/>
            <person name="Swimmer C."/>
            <person name="Gnirke A."/>
            <person name="Chen F."/>
            <person name="Vysotskaia V."/>
            <person name="Mannhaupt G."/>
            <person name="Guldener U."/>
            <person name="Munsterkotter M."/>
            <person name="Haase D."/>
            <person name="Oesterheld M."/>
            <person name="Mewes H.W."/>
            <person name="Mauceli E.W."/>
            <person name="DeCaprio D."/>
            <person name="Wade C.M."/>
            <person name="Butler J."/>
            <person name="Young S."/>
            <person name="Jaffe D.B."/>
            <person name="Calvo S."/>
            <person name="Nusbaum C."/>
            <person name="Galagan J."/>
            <person name="Birren B.W."/>
        </authorList>
    </citation>
    <scope>NUCLEOTIDE SEQUENCE [LARGE SCALE GENOMIC DNA]</scope>
    <source>
        <strain evidence="3">DSM 14603 / FGSC 9021 / UM521</strain>
    </source>
</reference>
<keyword evidence="3" id="KW-1185">Reference proteome</keyword>
<feature type="chain" id="PRO_5002239335" description="Extracellular membrane protein CFEM domain-containing protein" evidence="1">
    <location>
        <begin position="19"/>
        <end position="179"/>
    </location>
</feature>
<sequence>MKLNFLLMTAILALVVKAQDEIDSDDFPPVCASACQSLVGTTERCDDTTDGDAAYLACVCSSADASNLLPSCGACIRSNGGDADNEAIELAFRCGFAIPSSSSRAIGSATSTGTAMTTSSSSTTFVTSTTASTTLSTSSVATASSATPTAQGSGNAAPRLGTSTAAAPLLLLPILAALV</sequence>
<dbReference type="EMBL" id="CM003157">
    <property type="protein sequence ID" value="KIS66627.1"/>
    <property type="molecule type" value="Genomic_DNA"/>
</dbReference>
<organism evidence="2 3">
    <name type="scientific">Mycosarcoma maydis</name>
    <name type="common">Corn smut fungus</name>
    <name type="synonym">Ustilago maydis</name>
    <dbReference type="NCBI Taxonomy" id="5270"/>
    <lineage>
        <taxon>Eukaryota</taxon>
        <taxon>Fungi</taxon>
        <taxon>Dikarya</taxon>
        <taxon>Basidiomycota</taxon>
        <taxon>Ustilaginomycotina</taxon>
        <taxon>Ustilaginomycetes</taxon>
        <taxon>Ustilaginales</taxon>
        <taxon>Ustilaginaceae</taxon>
        <taxon>Mycosarcoma</taxon>
    </lineage>
</organism>
<keyword evidence="1" id="KW-0732">Signal</keyword>
<evidence type="ECO:0000313" key="3">
    <source>
        <dbReference type="Proteomes" id="UP000000561"/>
    </source>
</evidence>
<evidence type="ECO:0008006" key="4">
    <source>
        <dbReference type="Google" id="ProtNLM"/>
    </source>
</evidence>
<feature type="signal peptide" evidence="1">
    <location>
        <begin position="1"/>
        <end position="18"/>
    </location>
</feature>
<dbReference type="Proteomes" id="UP000000561">
    <property type="component" value="Chromosome 18"/>
</dbReference>
<dbReference type="VEuPathDB" id="FungiDB:UMAG_11183"/>
<dbReference type="OrthoDB" id="4843554at2759"/>